<feature type="domain" description="GP-PDE" evidence="1">
    <location>
        <begin position="63"/>
        <end position="307"/>
    </location>
</feature>
<name>A0A1N7KKH9_9BACL</name>
<keyword evidence="3" id="KW-1185">Reference proteome</keyword>
<dbReference type="GO" id="GO:0008081">
    <property type="term" value="F:phosphoric diester hydrolase activity"/>
    <property type="evidence" value="ECO:0007669"/>
    <property type="project" value="InterPro"/>
</dbReference>
<dbReference type="InterPro" id="IPR017946">
    <property type="entry name" value="PLC-like_Pdiesterase_TIM-brl"/>
</dbReference>
<accession>A0A1N7KKH9</accession>
<organism evidence="2 3">
    <name type="scientific">Kroppenstedtia eburnea</name>
    <dbReference type="NCBI Taxonomy" id="714067"/>
    <lineage>
        <taxon>Bacteria</taxon>
        <taxon>Bacillati</taxon>
        <taxon>Bacillota</taxon>
        <taxon>Bacilli</taxon>
        <taxon>Bacillales</taxon>
        <taxon>Thermoactinomycetaceae</taxon>
        <taxon>Kroppenstedtia</taxon>
    </lineage>
</organism>
<evidence type="ECO:0000313" key="2">
    <source>
        <dbReference type="EMBL" id="SIS62067.1"/>
    </source>
</evidence>
<evidence type="ECO:0000259" key="1">
    <source>
        <dbReference type="PROSITE" id="PS51704"/>
    </source>
</evidence>
<reference evidence="3" key="1">
    <citation type="submission" date="2017-01" db="EMBL/GenBank/DDBJ databases">
        <authorList>
            <person name="Varghese N."/>
            <person name="Submissions S."/>
        </authorList>
    </citation>
    <scope>NUCLEOTIDE SEQUENCE [LARGE SCALE GENOMIC DNA]</scope>
    <source>
        <strain evidence="3">DSM 45196</strain>
    </source>
</reference>
<dbReference type="EMBL" id="FTOD01000003">
    <property type="protein sequence ID" value="SIS62067.1"/>
    <property type="molecule type" value="Genomic_DNA"/>
</dbReference>
<dbReference type="Proteomes" id="UP000186795">
    <property type="component" value="Unassembled WGS sequence"/>
</dbReference>
<evidence type="ECO:0000313" key="3">
    <source>
        <dbReference type="Proteomes" id="UP000186795"/>
    </source>
</evidence>
<dbReference type="PANTHER" id="PTHR46211">
    <property type="entry name" value="GLYCEROPHOSPHORYL DIESTER PHOSPHODIESTERASE"/>
    <property type="match status" value="1"/>
</dbReference>
<dbReference type="PROSITE" id="PS51704">
    <property type="entry name" value="GP_PDE"/>
    <property type="match status" value="1"/>
</dbReference>
<dbReference type="Gene3D" id="3.20.20.190">
    <property type="entry name" value="Phosphatidylinositol (PI) phosphodiesterase"/>
    <property type="match status" value="1"/>
</dbReference>
<dbReference type="AlphaFoldDB" id="A0A1N7KKH9"/>
<sequence>MYIQKYSMIQLTDGKGRVQMNPRKRRWSFLNRPGILLLAVILLVGLHPGQAAADPKGKTPSKFINVAHRGASGHAPENTIAAYDLAVKMKADYFEVDVQRSKDGRLVIMHDTTVDRTTDGTGNVKDLTLAQLKQLDAGSWFSPTFAGEKIPTLEEVLDRYRGKGIKILIELKDPSLYPGIEQQVAKALSERKLDKRKDKVVVQSFDLESIQRFHQVLPRVPIGVLASYGDYKETGVTDEHLRSFAAYADYVNPNKDLVDADLVQRVHRHGMKILPYTVRDRTAADLLFTAGVDGFITDFPELGYTHHKK</sequence>
<dbReference type="Pfam" id="PF03009">
    <property type="entry name" value="GDPD"/>
    <property type="match status" value="1"/>
</dbReference>
<dbReference type="GO" id="GO:0006629">
    <property type="term" value="P:lipid metabolic process"/>
    <property type="evidence" value="ECO:0007669"/>
    <property type="project" value="InterPro"/>
</dbReference>
<gene>
    <name evidence="2" type="ORF">SAMN05421790_103128</name>
</gene>
<protein>
    <submittedName>
        <fullName evidence="2">Glycerophosphoryl diester phosphodiesterase</fullName>
    </submittedName>
</protein>
<dbReference type="InterPro" id="IPR030395">
    <property type="entry name" value="GP_PDE_dom"/>
</dbReference>
<proteinExistence type="predicted"/>
<dbReference type="SUPFAM" id="SSF51695">
    <property type="entry name" value="PLC-like phosphodiesterases"/>
    <property type="match status" value="1"/>
</dbReference>
<dbReference type="PANTHER" id="PTHR46211:SF1">
    <property type="entry name" value="GLYCEROPHOSPHODIESTER PHOSPHODIESTERASE, CYTOPLASMIC"/>
    <property type="match status" value="1"/>
</dbReference>